<name>A0A1K0FAC0_9ACTN</name>
<evidence type="ECO:0000313" key="6">
    <source>
        <dbReference type="EMBL" id="OJF09821.1"/>
    </source>
</evidence>
<proteinExistence type="predicted"/>
<keyword evidence="1" id="KW-0805">Transcription regulation</keyword>
<dbReference type="Pfam" id="PF00440">
    <property type="entry name" value="TetR_N"/>
    <property type="match status" value="1"/>
</dbReference>
<organism evidence="6 7">
    <name type="scientific">Couchioplanes caeruleus subsp. caeruleus</name>
    <dbReference type="NCBI Taxonomy" id="56427"/>
    <lineage>
        <taxon>Bacteria</taxon>
        <taxon>Bacillati</taxon>
        <taxon>Actinomycetota</taxon>
        <taxon>Actinomycetes</taxon>
        <taxon>Micromonosporales</taxon>
        <taxon>Micromonosporaceae</taxon>
        <taxon>Couchioplanes</taxon>
    </lineage>
</organism>
<evidence type="ECO:0000256" key="4">
    <source>
        <dbReference type="PROSITE-ProRule" id="PRU00335"/>
    </source>
</evidence>
<dbReference type="InterPro" id="IPR009057">
    <property type="entry name" value="Homeodomain-like_sf"/>
</dbReference>
<dbReference type="EMBL" id="MEIA01000545">
    <property type="protein sequence ID" value="OJF09821.1"/>
    <property type="molecule type" value="Genomic_DNA"/>
</dbReference>
<dbReference type="PANTHER" id="PTHR30055:SF238">
    <property type="entry name" value="MYCOFACTOCIN BIOSYNTHESIS TRANSCRIPTIONAL REGULATOR MFTR-RELATED"/>
    <property type="match status" value="1"/>
</dbReference>
<keyword evidence="2 4" id="KW-0238">DNA-binding</keyword>
<evidence type="ECO:0000313" key="7">
    <source>
        <dbReference type="Proteomes" id="UP000182486"/>
    </source>
</evidence>
<dbReference type="Gene3D" id="1.10.10.60">
    <property type="entry name" value="Homeodomain-like"/>
    <property type="match status" value="1"/>
</dbReference>
<feature type="DNA-binding region" description="H-T-H motif" evidence="4">
    <location>
        <begin position="41"/>
        <end position="60"/>
    </location>
</feature>
<dbReference type="Gene3D" id="1.10.357.10">
    <property type="entry name" value="Tetracycline Repressor, domain 2"/>
    <property type="match status" value="1"/>
</dbReference>
<keyword evidence="3" id="KW-0804">Transcription</keyword>
<dbReference type="SUPFAM" id="SSF46689">
    <property type="entry name" value="Homeodomain-like"/>
    <property type="match status" value="1"/>
</dbReference>
<evidence type="ECO:0000256" key="1">
    <source>
        <dbReference type="ARBA" id="ARBA00023015"/>
    </source>
</evidence>
<dbReference type="GO" id="GO:0000976">
    <property type="term" value="F:transcription cis-regulatory region binding"/>
    <property type="evidence" value="ECO:0007669"/>
    <property type="project" value="TreeGrafter"/>
</dbReference>
<accession>A0A1K0FAC0</accession>
<reference evidence="6 7" key="1">
    <citation type="submission" date="2016-09" db="EMBL/GenBank/DDBJ databases">
        <title>Couchioplanes caeruleus draft genome sequence.</title>
        <authorList>
            <person name="Sheehan J."/>
            <person name="Caffrey P."/>
        </authorList>
    </citation>
    <scope>NUCLEOTIDE SEQUENCE [LARGE SCALE GENOMIC DNA]</scope>
    <source>
        <strain evidence="6 7">DSM 43634</strain>
    </source>
</reference>
<protein>
    <submittedName>
        <fullName evidence="6">TetR family transcriptional regulator</fullName>
    </submittedName>
</protein>
<evidence type="ECO:0000256" key="3">
    <source>
        <dbReference type="ARBA" id="ARBA00023163"/>
    </source>
</evidence>
<dbReference type="InterPro" id="IPR001647">
    <property type="entry name" value="HTH_TetR"/>
</dbReference>
<dbReference type="PANTHER" id="PTHR30055">
    <property type="entry name" value="HTH-TYPE TRANSCRIPTIONAL REGULATOR RUTR"/>
    <property type="match status" value="1"/>
</dbReference>
<dbReference type="AlphaFoldDB" id="A0A1K0FAC0"/>
<feature type="domain" description="HTH tetR-type" evidence="5">
    <location>
        <begin position="18"/>
        <end position="78"/>
    </location>
</feature>
<dbReference type="Pfam" id="PF17754">
    <property type="entry name" value="TetR_C_14"/>
    <property type="match status" value="1"/>
</dbReference>
<gene>
    <name evidence="6" type="ORF">BG844_35730</name>
</gene>
<comment type="caution">
    <text evidence="6">The sequence shown here is derived from an EMBL/GenBank/DDBJ whole genome shotgun (WGS) entry which is preliminary data.</text>
</comment>
<dbReference type="RefSeq" id="WP_071809838.1">
    <property type="nucleotide sequence ID" value="NZ_MEIA01000545.1"/>
</dbReference>
<dbReference type="GO" id="GO:0003700">
    <property type="term" value="F:DNA-binding transcription factor activity"/>
    <property type="evidence" value="ECO:0007669"/>
    <property type="project" value="TreeGrafter"/>
</dbReference>
<dbReference type="InterPro" id="IPR041347">
    <property type="entry name" value="MftR_C"/>
</dbReference>
<dbReference type="Proteomes" id="UP000182486">
    <property type="component" value="Unassembled WGS sequence"/>
</dbReference>
<dbReference type="PROSITE" id="PS50977">
    <property type="entry name" value="HTH_TETR_2"/>
    <property type="match status" value="1"/>
</dbReference>
<sequence length="203" mass="22232">MTSDVRVPEHGLRERKKAATRQALYEAAVRLAIAHGADKITVEAVADEAGVSRRTFSNYFANKEEALLHGTQQRVGALVGIVRSRPADEGPWTALTRSARQFYEQFGELDPQWAAQTRLLRTQPALAAQQASTFAALERELAAAVAARGTAPDPTGVRDRLMAATFMTAMRVSLHVWLEAPDEISLRELVQHSLEAAGRGFAR</sequence>
<keyword evidence="7" id="KW-1185">Reference proteome</keyword>
<dbReference type="InterPro" id="IPR050109">
    <property type="entry name" value="HTH-type_TetR-like_transc_reg"/>
</dbReference>
<evidence type="ECO:0000256" key="2">
    <source>
        <dbReference type="ARBA" id="ARBA00023125"/>
    </source>
</evidence>
<evidence type="ECO:0000259" key="5">
    <source>
        <dbReference type="PROSITE" id="PS50977"/>
    </source>
</evidence>